<feature type="domain" description="Rhodopsin" evidence="8">
    <location>
        <begin position="33"/>
        <end position="266"/>
    </location>
</feature>
<name>A0AA38RKJ2_9PEZI</name>
<feature type="transmembrane region" description="Helical" evidence="7">
    <location>
        <begin position="168"/>
        <end position="190"/>
    </location>
</feature>
<organism evidence="9 10">
    <name type="scientific">Pleurostoma richardsiae</name>
    <dbReference type="NCBI Taxonomy" id="41990"/>
    <lineage>
        <taxon>Eukaryota</taxon>
        <taxon>Fungi</taxon>
        <taxon>Dikarya</taxon>
        <taxon>Ascomycota</taxon>
        <taxon>Pezizomycotina</taxon>
        <taxon>Sordariomycetes</taxon>
        <taxon>Sordariomycetidae</taxon>
        <taxon>Calosphaeriales</taxon>
        <taxon>Pleurostomataceae</taxon>
        <taxon>Pleurostoma</taxon>
    </lineage>
</organism>
<sequence>MVAYVVFPTLGVVKAHLIVNCVLCFIAYTVVGLRIASRIISGAKIGWDDIFVLLAVPQALGMLIIQGMYSQLGVGYHVTEAGVNLPMILRLLVCYELIFATSTFTVKLSVLFFYLRVFVNRGLRLATQLTLGFVCAWTLGNIMQVFLICRPFRAAYDTTVKGKCGNQVASFIAIGVFNIVTDIIILTLPVPTIWTLKTGKKVKAALTGVMMIGLLVSVVAVARIVALTSLDLTFDLTGTMIYADWLSAVEPNLAILCISLPMLRPLRTHIRSRKTPSHALSNTDENSRFNDSKRMRIRDANDDSFAMETIYAPNAEVHYEATAGRSRSRSRDESGSLDGSETELSPKGLQSNKAITVETRWVVTESK</sequence>
<dbReference type="Proteomes" id="UP001174694">
    <property type="component" value="Unassembled WGS sequence"/>
</dbReference>
<accession>A0AA38RKJ2</accession>
<feature type="transmembrane region" description="Helical" evidence="7">
    <location>
        <begin position="17"/>
        <end position="37"/>
    </location>
</feature>
<evidence type="ECO:0000256" key="3">
    <source>
        <dbReference type="ARBA" id="ARBA00022989"/>
    </source>
</evidence>
<dbReference type="PANTHER" id="PTHR33048">
    <property type="entry name" value="PTH11-LIKE INTEGRAL MEMBRANE PROTEIN (AFU_ORTHOLOGUE AFUA_5G11245)"/>
    <property type="match status" value="1"/>
</dbReference>
<evidence type="ECO:0000256" key="2">
    <source>
        <dbReference type="ARBA" id="ARBA00022692"/>
    </source>
</evidence>
<dbReference type="GO" id="GO:0016020">
    <property type="term" value="C:membrane"/>
    <property type="evidence" value="ECO:0007669"/>
    <property type="project" value="UniProtKB-SubCell"/>
</dbReference>
<keyword evidence="3 7" id="KW-1133">Transmembrane helix</keyword>
<keyword evidence="4 7" id="KW-0472">Membrane</keyword>
<feature type="transmembrane region" description="Helical" evidence="7">
    <location>
        <begin position="202"/>
        <end position="225"/>
    </location>
</feature>
<dbReference type="AlphaFoldDB" id="A0AA38RKJ2"/>
<evidence type="ECO:0000259" key="8">
    <source>
        <dbReference type="Pfam" id="PF20684"/>
    </source>
</evidence>
<evidence type="ECO:0000256" key="6">
    <source>
        <dbReference type="SAM" id="MobiDB-lite"/>
    </source>
</evidence>
<feature type="transmembrane region" description="Helical" evidence="7">
    <location>
        <begin position="89"/>
        <end position="117"/>
    </location>
</feature>
<proteinExistence type="inferred from homology"/>
<evidence type="ECO:0000256" key="1">
    <source>
        <dbReference type="ARBA" id="ARBA00004141"/>
    </source>
</evidence>
<dbReference type="EMBL" id="JANBVO010000045">
    <property type="protein sequence ID" value="KAJ9134133.1"/>
    <property type="molecule type" value="Genomic_DNA"/>
</dbReference>
<dbReference type="PANTHER" id="PTHR33048:SF161">
    <property type="entry name" value="INTEGRAL MEMBRANE PROTEIN"/>
    <property type="match status" value="1"/>
</dbReference>
<comment type="similarity">
    <text evidence="5">Belongs to the SAT4 family.</text>
</comment>
<comment type="caution">
    <text evidence="9">The sequence shown here is derived from an EMBL/GenBank/DDBJ whole genome shotgun (WGS) entry which is preliminary data.</text>
</comment>
<keyword evidence="10" id="KW-1185">Reference proteome</keyword>
<protein>
    <submittedName>
        <fullName evidence="9">Integral membrane protein</fullName>
    </submittedName>
</protein>
<reference evidence="9" key="1">
    <citation type="submission" date="2022-07" db="EMBL/GenBank/DDBJ databases">
        <title>Fungi with potential for degradation of polypropylene.</title>
        <authorList>
            <person name="Gostincar C."/>
        </authorList>
    </citation>
    <scope>NUCLEOTIDE SEQUENCE</scope>
    <source>
        <strain evidence="9">EXF-13308</strain>
    </source>
</reference>
<evidence type="ECO:0000256" key="7">
    <source>
        <dbReference type="SAM" id="Phobius"/>
    </source>
</evidence>
<feature type="transmembrane region" description="Helical" evidence="7">
    <location>
        <begin position="49"/>
        <end position="69"/>
    </location>
</feature>
<keyword evidence="2 7" id="KW-0812">Transmembrane</keyword>
<gene>
    <name evidence="9" type="ORF">NKR23_g10360</name>
</gene>
<evidence type="ECO:0000313" key="10">
    <source>
        <dbReference type="Proteomes" id="UP001174694"/>
    </source>
</evidence>
<dbReference type="InterPro" id="IPR049326">
    <property type="entry name" value="Rhodopsin_dom_fungi"/>
</dbReference>
<comment type="subcellular location">
    <subcellularLocation>
        <location evidence="1">Membrane</location>
        <topology evidence="1">Multi-pass membrane protein</topology>
    </subcellularLocation>
</comment>
<evidence type="ECO:0000313" key="9">
    <source>
        <dbReference type="EMBL" id="KAJ9134133.1"/>
    </source>
</evidence>
<dbReference type="InterPro" id="IPR052337">
    <property type="entry name" value="SAT4-like"/>
</dbReference>
<evidence type="ECO:0000256" key="4">
    <source>
        <dbReference type="ARBA" id="ARBA00023136"/>
    </source>
</evidence>
<feature type="transmembrane region" description="Helical" evidence="7">
    <location>
        <begin position="129"/>
        <end position="148"/>
    </location>
</feature>
<dbReference type="Pfam" id="PF20684">
    <property type="entry name" value="Fung_rhodopsin"/>
    <property type="match status" value="1"/>
</dbReference>
<feature type="region of interest" description="Disordered" evidence="6">
    <location>
        <begin position="321"/>
        <end position="356"/>
    </location>
</feature>
<feature type="transmembrane region" description="Helical" evidence="7">
    <location>
        <begin position="245"/>
        <end position="263"/>
    </location>
</feature>
<evidence type="ECO:0000256" key="5">
    <source>
        <dbReference type="ARBA" id="ARBA00038359"/>
    </source>
</evidence>